<dbReference type="PANTHER" id="PTHR30249:SF0">
    <property type="entry name" value="PLASTIDAL GLYCOLATE_GLYCERATE TRANSLOCATOR 1, CHLOROPLASTIC"/>
    <property type="match status" value="1"/>
</dbReference>
<dbReference type="AlphaFoldDB" id="A0A0R2UE40"/>
<evidence type="ECO:0008006" key="8">
    <source>
        <dbReference type="Google" id="ProtNLM"/>
    </source>
</evidence>
<dbReference type="EMBL" id="LICA01000094">
    <property type="protein sequence ID" value="KRO95309.1"/>
    <property type="molecule type" value="Genomic_DNA"/>
</dbReference>
<feature type="transmembrane region" description="Helical" evidence="5">
    <location>
        <begin position="217"/>
        <end position="238"/>
    </location>
</feature>
<feature type="transmembrane region" description="Helical" evidence="5">
    <location>
        <begin position="154"/>
        <end position="174"/>
    </location>
</feature>
<dbReference type="Pfam" id="PF04172">
    <property type="entry name" value="LrgB"/>
    <property type="match status" value="1"/>
</dbReference>
<name>A0A0R2UE40_9GAMM</name>
<sequence>MAELFVLQWQQITATSWLMVLSVIGFCVGISVYRRSSGKPLLHPLIIGTPFIAAILTLMSVDFDQYYKANGLLNWLLGPATVALAVPLSKYLKPISKLLPILTITVLSGGFVAAVSAISLALWLTSEPMMILSVAAKSVTTPIAMAITQQLGGLITLITPIVLFTGITGILVAPRVFHVVGLRDERWQGLILGVTAHAIGTLKAFEQSPRCGAFSTIGMGLNGIWTSVFLVPMIQAFMV</sequence>
<protein>
    <recommendedName>
        <fullName evidence="8">LrgB</fullName>
    </recommendedName>
</protein>
<comment type="subcellular location">
    <subcellularLocation>
        <location evidence="1">Membrane</location>
        <topology evidence="1">Multi-pass membrane protein</topology>
    </subcellularLocation>
</comment>
<feature type="transmembrane region" description="Helical" evidence="5">
    <location>
        <begin position="101"/>
        <end position="123"/>
    </location>
</feature>
<feature type="transmembrane region" description="Helical" evidence="5">
    <location>
        <begin position="40"/>
        <end position="60"/>
    </location>
</feature>
<evidence type="ECO:0000256" key="4">
    <source>
        <dbReference type="ARBA" id="ARBA00023136"/>
    </source>
</evidence>
<dbReference type="Proteomes" id="UP000051213">
    <property type="component" value="Unassembled WGS sequence"/>
</dbReference>
<dbReference type="GO" id="GO:0016020">
    <property type="term" value="C:membrane"/>
    <property type="evidence" value="ECO:0007669"/>
    <property type="project" value="UniProtKB-SubCell"/>
</dbReference>
<keyword evidence="2 5" id="KW-0812">Transmembrane</keyword>
<gene>
    <name evidence="6" type="ORF">ABS24_08915</name>
</gene>
<evidence type="ECO:0000256" key="1">
    <source>
        <dbReference type="ARBA" id="ARBA00004141"/>
    </source>
</evidence>
<reference evidence="6 7" key="1">
    <citation type="submission" date="2015-10" db="EMBL/GenBank/DDBJ databases">
        <title>Metagenome-Assembled Genomes uncover a global brackish microbiome.</title>
        <authorList>
            <person name="Hugerth L.W."/>
            <person name="Larsson J."/>
            <person name="Alneberg J."/>
            <person name="Lindh M.V."/>
            <person name="Legrand C."/>
            <person name="Pinhassi J."/>
            <person name="Andersson A.F."/>
        </authorList>
    </citation>
    <scope>NUCLEOTIDE SEQUENCE [LARGE SCALE GENOMIC DNA]</scope>
    <source>
        <strain evidence="6">BACL26 MAG-121220-bin70</strain>
    </source>
</reference>
<accession>A0A0R2UE40</accession>
<comment type="caution">
    <text evidence="6">The sequence shown here is derived from an EMBL/GenBank/DDBJ whole genome shotgun (WGS) entry which is preliminary data.</text>
</comment>
<evidence type="ECO:0000256" key="3">
    <source>
        <dbReference type="ARBA" id="ARBA00022989"/>
    </source>
</evidence>
<evidence type="ECO:0000256" key="2">
    <source>
        <dbReference type="ARBA" id="ARBA00022692"/>
    </source>
</evidence>
<proteinExistence type="predicted"/>
<evidence type="ECO:0000313" key="7">
    <source>
        <dbReference type="Proteomes" id="UP000051213"/>
    </source>
</evidence>
<keyword evidence="3 5" id="KW-1133">Transmembrane helix</keyword>
<keyword evidence="4 5" id="KW-0472">Membrane</keyword>
<dbReference type="InterPro" id="IPR007300">
    <property type="entry name" value="CidB/LrgB"/>
</dbReference>
<dbReference type="PANTHER" id="PTHR30249">
    <property type="entry name" value="PUTATIVE SEROTONIN TRANSPORTER"/>
    <property type="match status" value="1"/>
</dbReference>
<evidence type="ECO:0000256" key="5">
    <source>
        <dbReference type="SAM" id="Phobius"/>
    </source>
</evidence>
<organism evidence="6 7">
    <name type="scientific">SAR92 bacterium BACL26 MAG-121220-bin70</name>
    <dbReference type="NCBI Taxonomy" id="1655626"/>
    <lineage>
        <taxon>Bacteria</taxon>
        <taxon>Pseudomonadati</taxon>
        <taxon>Pseudomonadota</taxon>
        <taxon>Gammaproteobacteria</taxon>
        <taxon>Cellvibrionales</taxon>
        <taxon>Porticoccaceae</taxon>
        <taxon>SAR92 clade</taxon>
    </lineage>
</organism>
<feature type="transmembrane region" description="Helical" evidence="5">
    <location>
        <begin position="12"/>
        <end position="33"/>
    </location>
</feature>
<evidence type="ECO:0000313" key="6">
    <source>
        <dbReference type="EMBL" id="KRO95309.1"/>
    </source>
</evidence>